<evidence type="ECO:0000259" key="12">
    <source>
        <dbReference type="Pfam" id="PF02581"/>
    </source>
</evidence>
<dbReference type="InterPro" id="IPR013785">
    <property type="entry name" value="Aldolase_TIM"/>
</dbReference>
<feature type="binding site" evidence="9">
    <location>
        <position position="73"/>
    </location>
    <ligand>
        <name>Mg(2+)</name>
        <dbReference type="ChEBI" id="CHEBI:18420"/>
    </ligand>
</feature>
<comment type="caution">
    <text evidence="13">The sequence shown here is derived from an EMBL/GenBank/DDBJ whole genome shotgun (WGS) entry which is preliminary data.</text>
</comment>
<dbReference type="PANTHER" id="PTHR20857">
    <property type="entry name" value="THIAMINE-PHOSPHATE PYROPHOSPHORYLASE"/>
    <property type="match status" value="1"/>
</dbReference>
<sequence length="216" mass="22700">MASPSIPRGIYVLTDHHDADDKRLLADVSAALAGGAAMIQYRDKSSDSRKRRRQAEALQTLCRQHDRPLIINDDLALAEAIAADGLHLGRDDGDLGEARARLGDQAIIGLSCYNELDRARQGAAEGADYLAFGSVFPSDTKPDAVHCPLPLLEMAARELDRPICAIGGIALANAGHVAATGARLAAVIGAVWRGAPKDNVAALDRAFNDAVSASGD</sequence>
<feature type="binding site" evidence="9">
    <location>
        <position position="141"/>
    </location>
    <ligand>
        <name>4-amino-2-methyl-5-(diphosphooxymethyl)pyrimidine</name>
        <dbReference type="ChEBI" id="CHEBI:57841"/>
    </ligand>
</feature>
<comment type="function">
    <text evidence="9">Condenses 4-methyl-5-(beta-hydroxyethyl)thiazole monophosphate (THZ-P) and 2-methyl-4-amino-5-hydroxymethyl pyrimidine pyrophosphate (HMP-PP) to form thiamine monophosphate (TMP).</text>
</comment>
<comment type="catalytic activity">
    <reaction evidence="7 9 10">
        <text>2-(2-carboxy-4-methylthiazol-5-yl)ethyl phosphate + 4-amino-2-methyl-5-(diphosphooxymethyl)pyrimidine + 2 H(+) = thiamine phosphate + CO2 + diphosphate</text>
        <dbReference type="Rhea" id="RHEA:47848"/>
        <dbReference type="ChEBI" id="CHEBI:15378"/>
        <dbReference type="ChEBI" id="CHEBI:16526"/>
        <dbReference type="ChEBI" id="CHEBI:33019"/>
        <dbReference type="ChEBI" id="CHEBI:37575"/>
        <dbReference type="ChEBI" id="CHEBI:57841"/>
        <dbReference type="ChEBI" id="CHEBI:62890"/>
        <dbReference type="EC" id="2.5.1.3"/>
    </reaction>
</comment>
<evidence type="ECO:0000256" key="6">
    <source>
        <dbReference type="ARBA" id="ARBA00047334"/>
    </source>
</evidence>
<feature type="binding site" evidence="9">
    <location>
        <position position="92"/>
    </location>
    <ligand>
        <name>Mg(2+)</name>
        <dbReference type="ChEBI" id="CHEBI:18420"/>
    </ligand>
</feature>
<evidence type="ECO:0000256" key="8">
    <source>
        <dbReference type="ARBA" id="ARBA00047883"/>
    </source>
</evidence>
<feature type="binding site" evidence="9">
    <location>
        <begin position="40"/>
        <end position="44"/>
    </location>
    <ligand>
        <name>4-amino-2-methyl-5-(diphosphooxymethyl)pyrimidine</name>
        <dbReference type="ChEBI" id="CHEBI:57841"/>
    </ligand>
</feature>
<dbReference type="NCBIfam" id="TIGR00693">
    <property type="entry name" value="thiE"/>
    <property type="match status" value="1"/>
</dbReference>
<dbReference type="Proteomes" id="UP001523550">
    <property type="component" value="Unassembled WGS sequence"/>
</dbReference>
<evidence type="ECO:0000256" key="1">
    <source>
        <dbReference type="ARBA" id="ARBA00005165"/>
    </source>
</evidence>
<feature type="binding site" evidence="9">
    <location>
        <begin position="138"/>
        <end position="140"/>
    </location>
    <ligand>
        <name>2-[(2R,5Z)-2-carboxy-4-methylthiazol-5(2H)-ylidene]ethyl phosphate</name>
        <dbReference type="ChEBI" id="CHEBI:62899"/>
    </ligand>
</feature>
<feature type="domain" description="Thiamine phosphate synthase/TenI" evidence="12">
    <location>
        <begin position="10"/>
        <end position="191"/>
    </location>
</feature>
<evidence type="ECO:0000256" key="5">
    <source>
        <dbReference type="ARBA" id="ARBA00022977"/>
    </source>
</evidence>
<dbReference type="EMBL" id="JALJYF010000001">
    <property type="protein sequence ID" value="MCP1726044.1"/>
    <property type="molecule type" value="Genomic_DNA"/>
</dbReference>
<dbReference type="RefSeq" id="WP_253443667.1">
    <property type="nucleotide sequence ID" value="NZ_JALJYF010000001.1"/>
</dbReference>
<feature type="binding site" evidence="9">
    <location>
        <position position="72"/>
    </location>
    <ligand>
        <name>4-amino-2-methyl-5-(diphosphooxymethyl)pyrimidine</name>
        <dbReference type="ChEBI" id="CHEBI:57841"/>
    </ligand>
</feature>
<keyword evidence="5 9" id="KW-0784">Thiamine biosynthesis</keyword>
<dbReference type="Gene3D" id="3.20.20.70">
    <property type="entry name" value="Aldolase class I"/>
    <property type="match status" value="1"/>
</dbReference>
<evidence type="ECO:0000256" key="2">
    <source>
        <dbReference type="ARBA" id="ARBA00022679"/>
    </source>
</evidence>
<comment type="similarity">
    <text evidence="9 10">Belongs to the thiamine-phosphate synthase family.</text>
</comment>
<organism evidence="13 14">
    <name type="scientific">Natronospira proteinivora</name>
    <dbReference type="NCBI Taxonomy" id="1807133"/>
    <lineage>
        <taxon>Bacteria</taxon>
        <taxon>Pseudomonadati</taxon>
        <taxon>Pseudomonadota</taxon>
        <taxon>Gammaproteobacteria</taxon>
        <taxon>Natronospirales</taxon>
        <taxon>Natronospiraceae</taxon>
        <taxon>Natronospira</taxon>
    </lineage>
</organism>
<comment type="cofactor">
    <cofactor evidence="9">
        <name>Mg(2+)</name>
        <dbReference type="ChEBI" id="CHEBI:18420"/>
    </cofactor>
    <text evidence="9">Binds 1 Mg(2+) ion per subunit.</text>
</comment>
<keyword evidence="2 9" id="KW-0808">Transferase</keyword>
<dbReference type="HAMAP" id="MF_00097">
    <property type="entry name" value="TMP_synthase"/>
    <property type="match status" value="1"/>
</dbReference>
<evidence type="ECO:0000256" key="9">
    <source>
        <dbReference type="HAMAP-Rule" id="MF_00097"/>
    </source>
</evidence>
<dbReference type="SUPFAM" id="SSF51391">
    <property type="entry name" value="Thiamin phosphate synthase"/>
    <property type="match status" value="1"/>
</dbReference>
<evidence type="ECO:0000256" key="3">
    <source>
        <dbReference type="ARBA" id="ARBA00022723"/>
    </source>
</evidence>
<comment type="pathway">
    <text evidence="1 9 11">Cofactor biosynthesis; thiamine diphosphate biosynthesis; thiamine phosphate from 4-amino-2-methyl-5-diphosphomethylpyrimidine and 4-methyl-5-(2-phosphoethyl)-thiazole: step 1/1.</text>
</comment>
<evidence type="ECO:0000256" key="11">
    <source>
        <dbReference type="RuleBase" id="RU004253"/>
    </source>
</evidence>
<evidence type="ECO:0000256" key="10">
    <source>
        <dbReference type="RuleBase" id="RU003826"/>
    </source>
</evidence>
<dbReference type="InterPro" id="IPR022998">
    <property type="entry name" value="ThiamineP_synth_TenI"/>
</dbReference>
<keyword evidence="4 9" id="KW-0460">Magnesium</keyword>
<evidence type="ECO:0000256" key="4">
    <source>
        <dbReference type="ARBA" id="ARBA00022842"/>
    </source>
</evidence>
<gene>
    <name evidence="9" type="primary">thiE</name>
    <name evidence="13" type="ORF">J2T60_000009</name>
</gene>
<reference evidence="13 14" key="1">
    <citation type="submission" date="2022-03" db="EMBL/GenBank/DDBJ databases">
        <title>Genomic Encyclopedia of Type Strains, Phase III (KMG-III): the genomes of soil and plant-associated and newly described type strains.</title>
        <authorList>
            <person name="Whitman W."/>
        </authorList>
    </citation>
    <scope>NUCLEOTIDE SEQUENCE [LARGE SCALE GENOMIC DNA]</scope>
    <source>
        <strain evidence="13 14">BSker1</strain>
    </source>
</reference>
<feature type="binding site" evidence="9">
    <location>
        <position position="111"/>
    </location>
    <ligand>
        <name>4-amino-2-methyl-5-(diphosphooxymethyl)pyrimidine</name>
        <dbReference type="ChEBI" id="CHEBI:57841"/>
    </ligand>
</feature>
<accession>A0ABT1G421</accession>
<name>A0ABT1G421_9GAMM</name>
<dbReference type="PANTHER" id="PTHR20857:SF15">
    <property type="entry name" value="THIAMINE-PHOSPHATE SYNTHASE"/>
    <property type="match status" value="1"/>
</dbReference>
<proteinExistence type="inferred from homology"/>
<protein>
    <recommendedName>
        <fullName evidence="9">Thiamine-phosphate synthase</fullName>
        <shortName evidence="9">TP synthase</shortName>
        <shortName evidence="9">TPS</shortName>
        <ecNumber evidence="9">2.5.1.3</ecNumber>
    </recommendedName>
    <alternativeName>
        <fullName evidence="9">Thiamine-phosphate pyrophosphorylase</fullName>
        <shortName evidence="9">TMP pyrophosphorylase</shortName>
        <shortName evidence="9">TMP-PPase</shortName>
    </alternativeName>
</protein>
<comment type="caution">
    <text evidence="9">Lacks conserved residue(s) required for the propagation of feature annotation.</text>
</comment>
<dbReference type="EC" id="2.5.1.3" evidence="9"/>
<dbReference type="InterPro" id="IPR034291">
    <property type="entry name" value="TMP_synthase"/>
</dbReference>
<dbReference type="GO" id="GO:0004789">
    <property type="term" value="F:thiamine-phosphate diphosphorylase activity"/>
    <property type="evidence" value="ECO:0007669"/>
    <property type="project" value="UniProtKB-EC"/>
</dbReference>
<dbReference type="InterPro" id="IPR036206">
    <property type="entry name" value="ThiamineP_synth_sf"/>
</dbReference>
<evidence type="ECO:0000313" key="13">
    <source>
        <dbReference type="EMBL" id="MCP1726044.1"/>
    </source>
</evidence>
<evidence type="ECO:0000313" key="14">
    <source>
        <dbReference type="Proteomes" id="UP001523550"/>
    </source>
</evidence>
<keyword evidence="3 9" id="KW-0479">Metal-binding</keyword>
<keyword evidence="14" id="KW-1185">Reference proteome</keyword>
<comment type="catalytic activity">
    <reaction evidence="6 9 10">
        <text>4-methyl-5-(2-phosphooxyethyl)-thiazole + 4-amino-2-methyl-5-(diphosphooxymethyl)pyrimidine + H(+) = thiamine phosphate + diphosphate</text>
        <dbReference type="Rhea" id="RHEA:22328"/>
        <dbReference type="ChEBI" id="CHEBI:15378"/>
        <dbReference type="ChEBI" id="CHEBI:33019"/>
        <dbReference type="ChEBI" id="CHEBI:37575"/>
        <dbReference type="ChEBI" id="CHEBI:57841"/>
        <dbReference type="ChEBI" id="CHEBI:58296"/>
        <dbReference type="EC" id="2.5.1.3"/>
    </reaction>
</comment>
<comment type="catalytic activity">
    <reaction evidence="8 9 10">
        <text>2-[(2R,5Z)-2-carboxy-4-methylthiazol-5(2H)-ylidene]ethyl phosphate + 4-amino-2-methyl-5-(diphosphooxymethyl)pyrimidine + 2 H(+) = thiamine phosphate + CO2 + diphosphate</text>
        <dbReference type="Rhea" id="RHEA:47844"/>
        <dbReference type="ChEBI" id="CHEBI:15378"/>
        <dbReference type="ChEBI" id="CHEBI:16526"/>
        <dbReference type="ChEBI" id="CHEBI:33019"/>
        <dbReference type="ChEBI" id="CHEBI:37575"/>
        <dbReference type="ChEBI" id="CHEBI:57841"/>
        <dbReference type="ChEBI" id="CHEBI:62899"/>
        <dbReference type="EC" id="2.5.1.3"/>
    </reaction>
</comment>
<dbReference type="CDD" id="cd00564">
    <property type="entry name" value="TMP_TenI"/>
    <property type="match status" value="1"/>
</dbReference>
<feature type="binding site" evidence="9">
    <location>
        <position position="168"/>
    </location>
    <ligand>
        <name>2-[(2R,5Z)-2-carboxy-4-methylthiazol-5(2H)-ylidene]ethyl phosphate</name>
        <dbReference type="ChEBI" id="CHEBI:62899"/>
    </ligand>
</feature>
<dbReference type="Pfam" id="PF02581">
    <property type="entry name" value="TMP-TENI"/>
    <property type="match status" value="1"/>
</dbReference>
<evidence type="ECO:0000256" key="7">
    <source>
        <dbReference type="ARBA" id="ARBA00047851"/>
    </source>
</evidence>